<dbReference type="STRING" id="4577.A0A1D6F8V1"/>
<dbReference type="InParanoid" id="A0A1D6F8V1"/>
<accession>A0A1D6F8V1</accession>
<name>A0A1D6F8V1_MAIZE</name>
<evidence type="ECO:0000313" key="1">
    <source>
        <dbReference type="EMBL" id="ONM27584.1"/>
    </source>
</evidence>
<gene>
    <name evidence="1" type="ORF">ZEAMMB73_Zm00001d007780</name>
</gene>
<dbReference type="EMBL" id="CM007648">
    <property type="protein sequence ID" value="ONM27584.1"/>
    <property type="molecule type" value="Genomic_DNA"/>
</dbReference>
<dbReference type="AlphaFoldDB" id="A0A1D6F8V1"/>
<protein>
    <submittedName>
        <fullName evidence="1">Uncharacterized protein</fullName>
    </submittedName>
</protein>
<sequence length="192" mass="21831">MALHLQQWCSSPWRTLGVDGNGARHRFQQASRPGEELSALAAVHAWSDRSSKWGRGEEGGEWELWGESVIGFMCGWALVDGLLHFLAFNLQKQENGLLHLGFGLWSMIWMNGLLHFLAIFLHFLAPIKDFHIVAIHPDHNSFILVQHWNQKLVSYNMDTQELHGLCTLENGYVVITPYIPCFLESSVLATKH</sequence>
<reference evidence="1" key="1">
    <citation type="submission" date="2015-12" db="EMBL/GenBank/DDBJ databases">
        <title>Update maize B73 reference genome by single molecule sequencing technologies.</title>
        <authorList>
            <consortium name="Maize Genome Sequencing Project"/>
            <person name="Ware D."/>
        </authorList>
    </citation>
    <scope>NUCLEOTIDE SEQUENCE [LARGE SCALE GENOMIC DNA]</scope>
    <source>
        <tissue evidence="1">Seedling</tissue>
    </source>
</reference>
<organism evidence="1">
    <name type="scientific">Zea mays</name>
    <name type="common">Maize</name>
    <dbReference type="NCBI Taxonomy" id="4577"/>
    <lineage>
        <taxon>Eukaryota</taxon>
        <taxon>Viridiplantae</taxon>
        <taxon>Streptophyta</taxon>
        <taxon>Embryophyta</taxon>
        <taxon>Tracheophyta</taxon>
        <taxon>Spermatophyta</taxon>
        <taxon>Magnoliopsida</taxon>
        <taxon>Liliopsida</taxon>
        <taxon>Poales</taxon>
        <taxon>Poaceae</taxon>
        <taxon>PACMAD clade</taxon>
        <taxon>Panicoideae</taxon>
        <taxon>Andropogonodae</taxon>
        <taxon>Andropogoneae</taxon>
        <taxon>Tripsacinae</taxon>
        <taxon>Zea</taxon>
    </lineage>
</organism>
<dbReference type="PaxDb" id="4577-GRMZM2G412981_P01"/>
<proteinExistence type="predicted"/>